<dbReference type="Pfam" id="PF00501">
    <property type="entry name" value="AMP-binding"/>
    <property type="match status" value="1"/>
</dbReference>
<dbReference type="PANTHER" id="PTHR22754">
    <property type="entry name" value="DISCO-INTERACTING PROTEIN 2 DIP2 -RELATED"/>
    <property type="match status" value="1"/>
</dbReference>
<protein>
    <recommendedName>
        <fullName evidence="2">AMP-dependent synthetase/ligase domain-containing protein</fullName>
    </recommendedName>
</protein>
<dbReference type="PROSITE" id="PS00455">
    <property type="entry name" value="AMP_BINDING"/>
    <property type="match status" value="1"/>
</dbReference>
<keyword evidence="4" id="KW-1185">Reference proteome</keyword>
<organism evidence="3 4">
    <name type="scientific">Halobacteriovorax vibrionivorans</name>
    <dbReference type="NCBI Taxonomy" id="2152716"/>
    <lineage>
        <taxon>Bacteria</taxon>
        <taxon>Pseudomonadati</taxon>
        <taxon>Bdellovibrionota</taxon>
        <taxon>Bacteriovoracia</taxon>
        <taxon>Bacteriovoracales</taxon>
        <taxon>Halobacteriovoraceae</taxon>
        <taxon>Halobacteriovorax</taxon>
    </lineage>
</organism>
<dbReference type="PANTHER" id="PTHR22754:SF32">
    <property type="entry name" value="DISCO-INTERACTING PROTEIN 2"/>
    <property type="match status" value="1"/>
</dbReference>
<evidence type="ECO:0000259" key="2">
    <source>
        <dbReference type="Pfam" id="PF00501"/>
    </source>
</evidence>
<dbReference type="Gene3D" id="3.40.50.12780">
    <property type="entry name" value="N-terminal domain of ligase-like"/>
    <property type="match status" value="1"/>
</dbReference>
<feature type="domain" description="AMP-dependent synthetase/ligase" evidence="2">
    <location>
        <begin position="48"/>
        <end position="392"/>
    </location>
</feature>
<dbReference type="Proteomes" id="UP000443582">
    <property type="component" value="Unassembled WGS sequence"/>
</dbReference>
<dbReference type="Gene3D" id="3.30.300.30">
    <property type="match status" value="1"/>
</dbReference>
<dbReference type="InterPro" id="IPR000873">
    <property type="entry name" value="AMP-dep_synth/lig_dom"/>
</dbReference>
<accession>A0ABY0IF97</accession>
<sequence length="565" mass="63662">MNMYLCHISLIKRLKSSNSLKESLMHNLIQKLLSHSIEERNKKVLFFYKNYKLVSSLSINEMMEKACQIASKIIENDIKDENIILSFENEENFVTYFFGIILSGNTPVPMASNALMLKKDFEELLFQFASSAKTKYIAAKKTPAGYTNILKLDEAKKLASSFANPTLEDTCFIQYSSGSTSAPKGVVIRHKNLLANNEQINIGIKLTDKDSICTWLPLHHDMGLIGSLMTALLSNLECHIVRTQDYVIAPHKWLHLVSETKCSALCIPNSAYYVCATKIPESKLEGLDLSHIRFAQCGAEPIKANVLDAFSKRFKKYGFNSKAIMPVYGLAEATLAVTFHEVGTQYKKQSRDNEEYISCGKVLSPTELEIRNSENGIGEIYIKGPSISDHYYGRATHLEDGWLNTGDLGFLDEDKNLYITGRSKDLIICNGVNIYANDIEFEAAKVPQVKLGRIVAFSVPGLDGELAKIVIETNEKSLEGRNKIKEQVIEILRSKITLTLDSIIIVPELTLKKTTSGKVKRQDARQRFLKGELNKVEKRFGLNLLASKWIKNKFKFNFLLREKIG</sequence>
<gene>
    <name evidence="3" type="ORF">DAY19_06400</name>
</gene>
<reference evidence="4" key="1">
    <citation type="journal article" date="2019" name="Int. J. Syst. Evol. Microbiol.">
        <title>Halobacteriovorax valvorus sp. nov., a novel prokaryotic predator isolated from coastal seawater of China.</title>
        <authorList>
            <person name="Chen M.-X."/>
        </authorList>
    </citation>
    <scope>NUCLEOTIDE SEQUENCE [LARGE SCALE GENOMIC DNA]</scope>
    <source>
        <strain evidence="4">BL9</strain>
    </source>
</reference>
<evidence type="ECO:0000313" key="3">
    <source>
        <dbReference type="EMBL" id="RZF21312.1"/>
    </source>
</evidence>
<evidence type="ECO:0000256" key="1">
    <source>
        <dbReference type="ARBA" id="ARBA00006432"/>
    </source>
</evidence>
<dbReference type="InterPro" id="IPR045851">
    <property type="entry name" value="AMP-bd_C_sf"/>
</dbReference>
<dbReference type="InterPro" id="IPR020845">
    <property type="entry name" value="AMP-binding_CS"/>
</dbReference>
<proteinExistence type="inferred from homology"/>
<dbReference type="InterPro" id="IPR042099">
    <property type="entry name" value="ANL_N_sf"/>
</dbReference>
<comment type="caution">
    <text evidence="3">The sequence shown here is derived from an EMBL/GenBank/DDBJ whole genome shotgun (WGS) entry which is preliminary data.</text>
</comment>
<evidence type="ECO:0000313" key="4">
    <source>
        <dbReference type="Proteomes" id="UP000443582"/>
    </source>
</evidence>
<name>A0ABY0IF97_9BACT</name>
<comment type="similarity">
    <text evidence="1">Belongs to the ATP-dependent AMP-binding enzyme family.</text>
</comment>
<dbReference type="SUPFAM" id="SSF56801">
    <property type="entry name" value="Acetyl-CoA synthetase-like"/>
    <property type="match status" value="1"/>
</dbReference>
<dbReference type="EMBL" id="QDKL01000002">
    <property type="protein sequence ID" value="RZF21312.1"/>
    <property type="molecule type" value="Genomic_DNA"/>
</dbReference>